<evidence type="ECO:0000313" key="2">
    <source>
        <dbReference type="EMBL" id="KJD36112.1"/>
    </source>
</evidence>
<evidence type="ECO:0000256" key="1">
    <source>
        <dbReference type="SAM" id="Phobius"/>
    </source>
</evidence>
<feature type="transmembrane region" description="Helical" evidence="1">
    <location>
        <begin position="12"/>
        <end position="31"/>
    </location>
</feature>
<evidence type="ECO:0000313" key="3">
    <source>
        <dbReference type="Proteomes" id="UP000032578"/>
    </source>
</evidence>
<dbReference type="Proteomes" id="UP000032578">
    <property type="component" value="Unassembled WGS sequence"/>
</dbReference>
<dbReference type="PATRIC" id="fig|1435349.4.peg.2103"/>
<keyword evidence="1" id="KW-0812">Transmembrane</keyword>
<keyword evidence="3" id="KW-1185">Reference proteome</keyword>
<dbReference type="STRING" id="1435349.PW52_05735"/>
<comment type="caution">
    <text evidence="2">The sequence shown here is derived from an EMBL/GenBank/DDBJ whole genome shotgun (WGS) entry which is preliminary data.</text>
</comment>
<keyword evidence="1" id="KW-1133">Transmembrane helix</keyword>
<keyword evidence="1" id="KW-0472">Membrane</keyword>
<accession>A0A0D7WEE4</accession>
<reference evidence="2 3" key="1">
    <citation type="submission" date="2014-11" db="EMBL/GenBank/DDBJ databases">
        <title>Tamlana sedimentorum sp. nov., isolated from shallow sand sediments of the Sea of Japan.</title>
        <authorList>
            <person name="Romanenko L.A."/>
        </authorList>
    </citation>
    <scope>NUCLEOTIDE SEQUENCE [LARGE SCALE GENOMIC DNA]</scope>
    <source>
        <strain evidence="2 3">JCM 19808</strain>
    </source>
</reference>
<sequence length="218" mass="24936">MENENIFIKLKTLIIPIIVTFAIGIIIGYFLDKRGEKLAKFSLVSGKHKLSIELDQERISDEDLLNQLFSKEWSKNATKAWLKENKEIYFYKDLELTSSIKKLNPENDFEISNGFQDLSIKRLGPWSYMSDTINVGFPAIAPKEGLAFGCETGKYFRNKVKLYSLNGKNEVIVDVTNRYECPDGIKAPDIQISKEDRLKLFGDTPVNKTEKVYALILP</sequence>
<organism evidence="2 3">
    <name type="scientific">Neotamlana sedimentorum</name>
    <dbReference type="NCBI Taxonomy" id="1435349"/>
    <lineage>
        <taxon>Bacteria</taxon>
        <taxon>Pseudomonadati</taxon>
        <taxon>Bacteroidota</taxon>
        <taxon>Flavobacteriia</taxon>
        <taxon>Flavobacteriales</taxon>
        <taxon>Flavobacteriaceae</taxon>
        <taxon>Neotamlana</taxon>
    </lineage>
</organism>
<dbReference type="RefSeq" id="WP_044631972.1">
    <property type="nucleotide sequence ID" value="NZ_JTDW01000004.1"/>
</dbReference>
<protein>
    <submittedName>
        <fullName evidence="2">Uncharacterized protein</fullName>
    </submittedName>
</protein>
<dbReference type="EMBL" id="JTDW01000004">
    <property type="protein sequence ID" value="KJD36112.1"/>
    <property type="molecule type" value="Genomic_DNA"/>
</dbReference>
<proteinExistence type="predicted"/>
<dbReference type="AlphaFoldDB" id="A0A0D7WEE4"/>
<gene>
    <name evidence="2" type="ORF">PW52_05735</name>
</gene>
<name>A0A0D7WEE4_9FLAO</name>
<dbReference type="OrthoDB" id="1492931at2"/>